<feature type="region of interest" description="Disordered" evidence="3">
    <location>
        <begin position="220"/>
        <end position="244"/>
    </location>
</feature>
<dbReference type="GO" id="GO:0005829">
    <property type="term" value="C:cytosol"/>
    <property type="evidence" value="ECO:0007669"/>
    <property type="project" value="TreeGrafter"/>
</dbReference>
<feature type="region of interest" description="Disordered" evidence="3">
    <location>
        <begin position="1123"/>
        <end position="1145"/>
    </location>
</feature>
<dbReference type="GO" id="GO:0005634">
    <property type="term" value="C:nucleus"/>
    <property type="evidence" value="ECO:0007669"/>
    <property type="project" value="TreeGrafter"/>
</dbReference>
<dbReference type="InterPro" id="IPR021133">
    <property type="entry name" value="HEAT_type_2"/>
</dbReference>
<name>G0U0Y8_TRYVY</name>
<evidence type="ECO:0000313" key="4">
    <source>
        <dbReference type="EMBL" id="CCC49743.1"/>
    </source>
</evidence>
<dbReference type="PROSITE" id="PS50077">
    <property type="entry name" value="HEAT_REPEAT"/>
    <property type="match status" value="1"/>
</dbReference>
<dbReference type="GO" id="GO:0019888">
    <property type="term" value="F:protein phosphatase regulator activity"/>
    <property type="evidence" value="ECO:0007669"/>
    <property type="project" value="TreeGrafter"/>
</dbReference>
<feature type="compositionally biased region" description="Gly residues" evidence="3">
    <location>
        <begin position="220"/>
        <end position="230"/>
    </location>
</feature>
<evidence type="ECO:0000256" key="3">
    <source>
        <dbReference type="SAM" id="MobiDB-lite"/>
    </source>
</evidence>
<dbReference type="PANTHER" id="PTHR10648">
    <property type="entry name" value="SERINE/THREONINE-PROTEIN PHOSPHATASE PP2A 65 KDA REGULATORY SUBUNIT"/>
    <property type="match status" value="1"/>
</dbReference>
<dbReference type="InterPro" id="IPR051023">
    <property type="entry name" value="PP2A_Regulatory_Subunit_A"/>
</dbReference>
<keyword evidence="1" id="KW-0677">Repeat</keyword>
<dbReference type="InterPro" id="IPR016024">
    <property type="entry name" value="ARM-type_fold"/>
</dbReference>
<dbReference type="VEuPathDB" id="TriTrypDB:TvY486_0803510"/>
<dbReference type="OMA" id="WKARWLI"/>
<feature type="repeat" description="HEAT" evidence="2">
    <location>
        <begin position="1045"/>
        <end position="1083"/>
    </location>
</feature>
<protein>
    <submittedName>
        <fullName evidence="4">Uncharacterized protein</fullName>
    </submittedName>
</protein>
<organism evidence="4">
    <name type="scientific">Trypanosoma vivax (strain Y486)</name>
    <dbReference type="NCBI Taxonomy" id="1055687"/>
    <lineage>
        <taxon>Eukaryota</taxon>
        <taxon>Discoba</taxon>
        <taxon>Euglenozoa</taxon>
        <taxon>Kinetoplastea</taxon>
        <taxon>Metakinetoplastina</taxon>
        <taxon>Trypanosomatida</taxon>
        <taxon>Trypanosomatidae</taxon>
        <taxon>Trypanosoma</taxon>
        <taxon>Duttonella</taxon>
    </lineage>
</organism>
<dbReference type="SUPFAM" id="SSF48371">
    <property type="entry name" value="ARM repeat"/>
    <property type="match status" value="1"/>
</dbReference>
<reference evidence="4" key="1">
    <citation type="journal article" date="2012" name="Proc. Natl. Acad. Sci. U.S.A.">
        <title>Antigenic diversity is generated by distinct evolutionary mechanisms in African trypanosome species.</title>
        <authorList>
            <person name="Jackson A.P."/>
            <person name="Berry A."/>
            <person name="Aslett M."/>
            <person name="Allison H.C."/>
            <person name="Burton P."/>
            <person name="Vavrova-Anderson J."/>
            <person name="Brown R."/>
            <person name="Browne H."/>
            <person name="Corton N."/>
            <person name="Hauser H."/>
            <person name="Gamble J."/>
            <person name="Gilderthorp R."/>
            <person name="Marcello L."/>
            <person name="McQuillan J."/>
            <person name="Otto T.D."/>
            <person name="Quail M.A."/>
            <person name="Sanders M.J."/>
            <person name="van Tonder A."/>
            <person name="Ginger M.L."/>
            <person name="Field M.C."/>
            <person name="Barry J.D."/>
            <person name="Hertz-Fowler C."/>
            <person name="Berriman M."/>
        </authorList>
    </citation>
    <scope>NUCLEOTIDE SEQUENCE</scope>
    <source>
        <strain evidence="4">Y486</strain>
    </source>
</reference>
<accession>G0U0Y8</accession>
<proteinExistence type="predicted"/>
<dbReference type="GO" id="GO:0000159">
    <property type="term" value="C:protein phosphatase type 2A complex"/>
    <property type="evidence" value="ECO:0007669"/>
    <property type="project" value="TreeGrafter"/>
</dbReference>
<dbReference type="EMBL" id="HE573024">
    <property type="protein sequence ID" value="CCC49743.1"/>
    <property type="molecule type" value="Genomic_DNA"/>
</dbReference>
<dbReference type="Gene3D" id="1.25.10.10">
    <property type="entry name" value="Leucine-rich Repeat Variant"/>
    <property type="match status" value="2"/>
</dbReference>
<dbReference type="InterPro" id="IPR011989">
    <property type="entry name" value="ARM-like"/>
</dbReference>
<dbReference type="PANTHER" id="PTHR10648:SF4">
    <property type="entry name" value="PROTEIN PHOSPHATASE 2 (FORMERLY 2A), REGULATORY SUBUNIT A, BETA ISOFORM-RELATED"/>
    <property type="match status" value="1"/>
</dbReference>
<gene>
    <name evidence="4" type="ORF">TVY486_0803510</name>
</gene>
<evidence type="ECO:0000256" key="1">
    <source>
        <dbReference type="ARBA" id="ARBA00022737"/>
    </source>
</evidence>
<evidence type="ECO:0000256" key="2">
    <source>
        <dbReference type="PROSITE-ProRule" id="PRU00103"/>
    </source>
</evidence>
<sequence length="1281" mass="137928">MENNTVLLSVVEDLIHWPLPSSDPSDVAAVGSRPGLVAGVEDATTGDGLLTAGAVEELDEEPRERQQARYSAVRRLGALSRAMGAEWSRQEIVPYLLRCIEEEDPELSFCVGMTLMEFTSQKTCSSFFQRTDFVPVVVRMSASSDSGIRLFLIEVVVPTLFFGVPLQRNVDHCDWQLKYLKNKLYEGDAEDACGVSALGMPSGRCPSPCLSSGGEASVSGVGGGSGGGGRINTKSSNLRANSRDPAVRKGAASAGQMDLFQINVQARRLRDAINTYLCNLCDDVNELDEGVERNANVSAASSGGGLAFRGYAEPKRRREALWSCWALFVELMGTLLCSDYPASVSTAVECIGNVFSCISFVERMEQVGGVCSSSHTMLSNTEELANYTFVTARAHVGRAILSATQTPRQDLLQLLMRHHILVEKSTAAAAIATTSAARSEARGSGVENGVTDSEATGILLSGNAQNNKSATDASRCQARLLTLGNGNGAGGTRNEVRDLCLCGEEKTMHRVVRASALRSLPQLIDWASLSNLVASTDCIAGLDLFSVCEVFRQAVTPPTIITEGKYVSTGGQLDSEHINEGNAADSVQEEDVGLPVVGNVSLLVESDACRDFSVAESVVDGVQLLFDELQRPQAIEQLLRNAPSPSADNLERKRNIMQQLHSSYCDCVVQMAALPSWKARWMMVDRLPQLTAAIVTLLCRVGCHDAIDGPRLVEESAAFLCQLHVEQWSMAPQGSGGLRELVHDEEEEVRSIVGSCGARVFAVVAQGIFRLLFPGGLVTNLKNELASQSQRCGGMGTRARHADPGGLESDMKGANGVGDAARQSVPSDHALLSVNTMMQHLPPLFDVIHSCCLSLLRDPEERVRSGAVTGLSILARALSTIVSVCDLHVRNTGRDDWLGCLNRATSSLMTLLTDSSPTVQLTLISELASLLATSAAESDRFEAITGSHGTEDALQLREGALSVCLHSLSKHEVWRYRVRYAALLSEMCLRFLAPNSLAAAGLDASRTPRSMHVLEVPLRENKTGNGAVVAKDDINPLRRFAKEELLPLLVDVLFDKVKAVRDSALDSLVYMCDRLSVARRLSQQVSDVGGDSKLVSVKRGAGGSFCSVSAATRCRSAVAQRASHRESRDWQSGRQHGGSGGESTDNLDDVFINDTLWPLIANSPKAMATYLSRSSLLRIAGRIGVDKKSIFLPLLDQLGHDPVLNVRLVVAKELFRILSINHGNRSAGVEFTCAEGGDGLPRVTFTEKEKSGVVLQLLRLLVEDKSADVRDEAAKALKLCF</sequence>